<evidence type="ECO:0000313" key="6">
    <source>
        <dbReference type="Proteomes" id="UP000064912"/>
    </source>
</evidence>
<accession>A0A0D6B1C9</accession>
<dbReference type="PRINTS" id="PR00344">
    <property type="entry name" value="BCTRLSENSOR"/>
</dbReference>
<dbReference type="AlphaFoldDB" id="A0A0D6B1C9"/>
<organism evidence="5 6">
    <name type="scientific">Rhodovulum sulfidophilum</name>
    <name type="common">Rhodobacter sulfidophilus</name>
    <dbReference type="NCBI Taxonomy" id="35806"/>
    <lineage>
        <taxon>Bacteria</taxon>
        <taxon>Pseudomonadati</taxon>
        <taxon>Pseudomonadota</taxon>
        <taxon>Alphaproteobacteria</taxon>
        <taxon>Rhodobacterales</taxon>
        <taxon>Paracoccaceae</taxon>
        <taxon>Rhodovulum</taxon>
    </lineage>
</organism>
<evidence type="ECO:0000256" key="1">
    <source>
        <dbReference type="ARBA" id="ARBA00000085"/>
    </source>
</evidence>
<dbReference type="KEGG" id="rsu:NHU_01497"/>
<dbReference type="PATRIC" id="fig|35806.4.peg.1547"/>
<dbReference type="InterPro" id="IPR003594">
    <property type="entry name" value="HATPase_dom"/>
</dbReference>
<proteinExistence type="predicted"/>
<dbReference type="SMART" id="SM00387">
    <property type="entry name" value="HATPase_c"/>
    <property type="match status" value="1"/>
</dbReference>
<evidence type="ECO:0000313" key="5">
    <source>
        <dbReference type="EMBL" id="BAQ68655.1"/>
    </source>
</evidence>
<dbReference type="GO" id="GO:0004673">
    <property type="term" value="F:protein histidine kinase activity"/>
    <property type="evidence" value="ECO:0007669"/>
    <property type="project" value="UniProtKB-EC"/>
</dbReference>
<comment type="catalytic activity">
    <reaction evidence="1">
        <text>ATP + protein L-histidine = ADP + protein N-phospho-L-histidine.</text>
        <dbReference type="EC" id="2.7.13.3"/>
    </reaction>
</comment>
<dbReference type="Gene3D" id="3.30.565.10">
    <property type="entry name" value="Histidine kinase-like ATPase, C-terminal domain"/>
    <property type="match status" value="1"/>
</dbReference>
<dbReference type="PANTHER" id="PTHR43065:SF42">
    <property type="entry name" value="TWO-COMPONENT SENSOR PPRA"/>
    <property type="match status" value="1"/>
</dbReference>
<feature type="region of interest" description="Disordered" evidence="3">
    <location>
        <begin position="159"/>
        <end position="191"/>
    </location>
</feature>
<evidence type="ECO:0000256" key="2">
    <source>
        <dbReference type="ARBA" id="ARBA00012438"/>
    </source>
</evidence>
<dbReference type="InterPro" id="IPR036890">
    <property type="entry name" value="HATPase_C_sf"/>
</dbReference>
<dbReference type="InterPro" id="IPR004358">
    <property type="entry name" value="Sig_transdc_His_kin-like_C"/>
</dbReference>
<dbReference type="PANTHER" id="PTHR43065">
    <property type="entry name" value="SENSOR HISTIDINE KINASE"/>
    <property type="match status" value="1"/>
</dbReference>
<dbReference type="EMBL" id="AP014800">
    <property type="protein sequence ID" value="BAQ68655.1"/>
    <property type="molecule type" value="Genomic_DNA"/>
</dbReference>
<sequence>MRPRLRRYLEHLRRVPDDASDGAVQDMLDEARQLVDGSRIYVMLDLAPGAASALEGKPDRIWGDTGLIGRPPVRVAPQCEAARLLSLPIPEPAGDTDLGFLIVENRPSDRMLSSDELRCLHRLARRLGEILNARGLRPGVGAAQGAACRSALRHGLGTAPCKDGGTAGVGAGEDGRSRRPAPAGGGVPPGAERQAQMIEKFVHDMANLVAVIDGSARMLSEELGGSAHLKRILEANRQILAIMEALRGTGRHEIRHRWVDLGRLLRAAADLVQAEWPEGIRLDLDLPGQEALALADPVQVSRIVLNLLCNARDAVARKTPGRAPEGRVRLSLRRKCDRPGAEDRAWYEFCIVDDGIGMDADTRRNMFLPHFTRKGAAGTGLGIAFLDCQIRELGGRISVETVPGQGTTIRILWPEIFQ</sequence>
<dbReference type="PROSITE" id="PS50109">
    <property type="entry name" value="HIS_KIN"/>
    <property type="match status" value="1"/>
</dbReference>
<evidence type="ECO:0000256" key="3">
    <source>
        <dbReference type="SAM" id="MobiDB-lite"/>
    </source>
</evidence>
<feature type="domain" description="Histidine kinase" evidence="4">
    <location>
        <begin position="200"/>
        <end position="417"/>
    </location>
</feature>
<gene>
    <name evidence="5" type="ORF">NHU_01497</name>
</gene>
<reference evidence="5 6" key="1">
    <citation type="submission" date="2015-02" db="EMBL/GenBank/DDBJ databases">
        <title>Genome sequene of Rhodovulum sulfidophilum DSM 2351.</title>
        <authorList>
            <person name="Nagao N."/>
        </authorList>
    </citation>
    <scope>NUCLEOTIDE SEQUENCE [LARGE SCALE GENOMIC DNA]</scope>
    <source>
        <strain evidence="5 6">DSM 2351</strain>
    </source>
</reference>
<dbReference type="EC" id="2.7.13.3" evidence="2"/>
<dbReference type="InterPro" id="IPR005467">
    <property type="entry name" value="His_kinase_dom"/>
</dbReference>
<evidence type="ECO:0000259" key="4">
    <source>
        <dbReference type="PROSITE" id="PS50109"/>
    </source>
</evidence>
<name>A0A0D6B1C9_RHOSU</name>
<dbReference type="Pfam" id="PF02518">
    <property type="entry name" value="HATPase_c"/>
    <property type="match status" value="1"/>
</dbReference>
<keyword evidence="5" id="KW-0418">Kinase</keyword>
<dbReference type="SUPFAM" id="SSF55874">
    <property type="entry name" value="ATPase domain of HSP90 chaperone/DNA topoisomerase II/histidine kinase"/>
    <property type="match status" value="1"/>
</dbReference>
<keyword evidence="5" id="KW-0808">Transferase</keyword>
<protein>
    <recommendedName>
        <fullName evidence="2">histidine kinase</fullName>
        <ecNumber evidence="2">2.7.13.3</ecNumber>
    </recommendedName>
</protein>
<dbReference type="Proteomes" id="UP000064912">
    <property type="component" value="Chromosome"/>
</dbReference>